<reference evidence="1" key="1">
    <citation type="submission" date="2023-04" db="EMBL/GenBank/DDBJ databases">
        <title>A chromosome-level genome assembly of the parasitoid wasp Eretmocerus hayati.</title>
        <authorList>
            <person name="Zhong Y."/>
            <person name="Liu S."/>
            <person name="Liu Y."/>
        </authorList>
    </citation>
    <scope>NUCLEOTIDE SEQUENCE</scope>
    <source>
        <strain evidence="1">ZJU_SS_LIU_2023</strain>
    </source>
</reference>
<evidence type="ECO:0000313" key="2">
    <source>
        <dbReference type="Proteomes" id="UP001239111"/>
    </source>
</evidence>
<organism evidence="1 2">
    <name type="scientific">Eretmocerus hayati</name>
    <dbReference type="NCBI Taxonomy" id="131215"/>
    <lineage>
        <taxon>Eukaryota</taxon>
        <taxon>Metazoa</taxon>
        <taxon>Ecdysozoa</taxon>
        <taxon>Arthropoda</taxon>
        <taxon>Hexapoda</taxon>
        <taxon>Insecta</taxon>
        <taxon>Pterygota</taxon>
        <taxon>Neoptera</taxon>
        <taxon>Endopterygota</taxon>
        <taxon>Hymenoptera</taxon>
        <taxon>Apocrita</taxon>
        <taxon>Proctotrupomorpha</taxon>
        <taxon>Chalcidoidea</taxon>
        <taxon>Aphelinidae</taxon>
        <taxon>Aphelininae</taxon>
        <taxon>Eretmocerus</taxon>
    </lineage>
</organism>
<name>A0ACC2PTW9_9HYME</name>
<dbReference type="Proteomes" id="UP001239111">
    <property type="component" value="Chromosome 1"/>
</dbReference>
<accession>A0ACC2PTW9</accession>
<sequence>MVYHITNLPPLCTNISLRRVFKKRKRPKSPITVCIVKGCQKKRKFQLPKNERLKLKWLQAVKRENSDVCETHGLCSDHFDPCFIVCTRYGISSQRVRLRNGAIPSRFSWTTIQTSTNELVDCHEEKIAIVNDEPTPHESRDSVISINKSNEDVRWTGVSHNPNAVWVLENRSNDIDEDDNKDNFNNDHKGHLENCTSASDDPDPLAISELKKDCDSESSTISFILPL</sequence>
<dbReference type="EMBL" id="CM056741">
    <property type="protein sequence ID" value="KAJ8686855.1"/>
    <property type="molecule type" value="Genomic_DNA"/>
</dbReference>
<gene>
    <name evidence="1" type="ORF">QAD02_022649</name>
</gene>
<proteinExistence type="predicted"/>
<keyword evidence="2" id="KW-1185">Reference proteome</keyword>
<evidence type="ECO:0000313" key="1">
    <source>
        <dbReference type="EMBL" id="KAJ8686855.1"/>
    </source>
</evidence>
<comment type="caution">
    <text evidence="1">The sequence shown here is derived from an EMBL/GenBank/DDBJ whole genome shotgun (WGS) entry which is preliminary data.</text>
</comment>
<protein>
    <submittedName>
        <fullName evidence="1">Uncharacterized protein</fullName>
    </submittedName>
</protein>